<evidence type="ECO:0000256" key="14">
    <source>
        <dbReference type="ARBA" id="ARBA00032370"/>
    </source>
</evidence>
<feature type="transmembrane region" description="Helical" evidence="22">
    <location>
        <begin position="352"/>
        <end position="373"/>
    </location>
</feature>
<evidence type="ECO:0000256" key="17">
    <source>
        <dbReference type="ARBA" id="ARBA00041185"/>
    </source>
</evidence>
<keyword evidence="6" id="KW-0808">Transferase</keyword>
<sequence length="383" mass="41838">MDLPFLMLVLLLTAIGVIMMFSASYADALYNMDDPTYYFMRQGLFAVGGVAIMYVMSKINYQTLRWLSVFALVGSIVLLVLVKVPGIGASGGGANRWIRAIGPLPRWQPSEAAKLGVILYFSARLSKRNTEKKRKFNRRTYSGHLLELLDRIGFLELVPYIVVLLLIAGLLLAQPHLSATILILAIGASILFAAGIQLRWFAIGGTVMVALLWLVVNTTGYMADRIAIWQNPWIDTQGDGYQIVQSLYAIGSGGLLGLGLGNSRQKFLYLPELQNDYVFPIVCEELGFIGAAMILLLFALLILRGYWLALHARDRFGALLIVGVTTQVAVQVFLNIGVVTNLIPPTGISLPFFSYGGTALVIQLVEMGIVLGVSRQIPAPKAG</sequence>
<evidence type="ECO:0000256" key="13">
    <source>
        <dbReference type="ARBA" id="ARBA00023316"/>
    </source>
</evidence>
<comment type="similarity">
    <text evidence="16">Belongs to the SEDS family. FtsW subfamily.</text>
</comment>
<evidence type="ECO:0000256" key="21">
    <source>
        <dbReference type="ARBA" id="ARBA00049966"/>
    </source>
</evidence>
<feature type="transmembrane region" description="Helical" evidence="22">
    <location>
        <begin position="177"/>
        <end position="194"/>
    </location>
</feature>
<feature type="transmembrane region" description="Helical" evidence="22">
    <location>
        <begin position="201"/>
        <end position="223"/>
    </location>
</feature>
<proteinExistence type="inferred from homology"/>
<dbReference type="PANTHER" id="PTHR30474:SF2">
    <property type="entry name" value="PEPTIDOGLYCAN GLYCOSYLTRANSFERASE FTSW-RELATED"/>
    <property type="match status" value="1"/>
</dbReference>
<comment type="caution">
    <text evidence="23">The sequence shown here is derived from an EMBL/GenBank/DDBJ whole genome shotgun (WGS) entry which is preliminary data.</text>
</comment>
<dbReference type="AlphaFoldDB" id="A0A9D1Z526"/>
<dbReference type="GO" id="GO:0032153">
    <property type="term" value="C:cell division site"/>
    <property type="evidence" value="ECO:0007669"/>
    <property type="project" value="TreeGrafter"/>
</dbReference>
<evidence type="ECO:0000256" key="12">
    <source>
        <dbReference type="ARBA" id="ARBA00023306"/>
    </source>
</evidence>
<dbReference type="GO" id="GO:0008955">
    <property type="term" value="F:peptidoglycan glycosyltransferase activity"/>
    <property type="evidence" value="ECO:0007669"/>
    <property type="project" value="UniProtKB-EC"/>
</dbReference>
<dbReference type="InterPro" id="IPR001182">
    <property type="entry name" value="FtsW/RodA"/>
</dbReference>
<feature type="transmembrane region" description="Helical" evidence="22">
    <location>
        <begin position="286"/>
        <end position="307"/>
    </location>
</feature>
<evidence type="ECO:0000256" key="9">
    <source>
        <dbReference type="ARBA" id="ARBA00022984"/>
    </source>
</evidence>
<dbReference type="Proteomes" id="UP000886824">
    <property type="component" value="Unassembled WGS sequence"/>
</dbReference>
<keyword evidence="4" id="KW-0132">Cell division</keyword>
<evidence type="ECO:0000256" key="6">
    <source>
        <dbReference type="ARBA" id="ARBA00022679"/>
    </source>
</evidence>
<evidence type="ECO:0000256" key="11">
    <source>
        <dbReference type="ARBA" id="ARBA00023136"/>
    </source>
</evidence>
<evidence type="ECO:0000256" key="22">
    <source>
        <dbReference type="SAM" id="Phobius"/>
    </source>
</evidence>
<evidence type="ECO:0000256" key="18">
    <source>
        <dbReference type="ARBA" id="ARBA00041418"/>
    </source>
</evidence>
<dbReference type="GO" id="GO:0071555">
    <property type="term" value="P:cell wall organization"/>
    <property type="evidence" value="ECO:0007669"/>
    <property type="project" value="UniProtKB-KW"/>
</dbReference>
<evidence type="ECO:0000256" key="5">
    <source>
        <dbReference type="ARBA" id="ARBA00022676"/>
    </source>
</evidence>
<dbReference type="GO" id="GO:0051301">
    <property type="term" value="P:cell division"/>
    <property type="evidence" value="ECO:0007669"/>
    <property type="project" value="UniProtKB-KW"/>
</dbReference>
<feature type="transmembrane region" description="Helical" evidence="22">
    <location>
        <begin position="148"/>
        <end position="171"/>
    </location>
</feature>
<evidence type="ECO:0000256" key="2">
    <source>
        <dbReference type="ARBA" id="ARBA00004752"/>
    </source>
</evidence>
<dbReference type="GO" id="GO:0009252">
    <property type="term" value="P:peptidoglycan biosynthetic process"/>
    <property type="evidence" value="ECO:0007669"/>
    <property type="project" value="UniProtKB-KW"/>
</dbReference>
<evidence type="ECO:0000313" key="23">
    <source>
        <dbReference type="EMBL" id="HIY73952.1"/>
    </source>
</evidence>
<comment type="function">
    <text evidence="21">Peptidoglycan polymerase that is essential for cell division.</text>
</comment>
<dbReference type="EC" id="2.4.99.28" evidence="19"/>
<evidence type="ECO:0000256" key="10">
    <source>
        <dbReference type="ARBA" id="ARBA00022989"/>
    </source>
</evidence>
<evidence type="ECO:0000256" key="16">
    <source>
        <dbReference type="ARBA" id="ARBA00038053"/>
    </source>
</evidence>
<dbReference type="InterPro" id="IPR013437">
    <property type="entry name" value="FtsW"/>
</dbReference>
<comment type="subcellular location">
    <subcellularLocation>
        <location evidence="1">Cell membrane</location>
        <topology evidence="1">Multi-pass membrane protein</topology>
    </subcellularLocation>
</comment>
<evidence type="ECO:0000256" key="8">
    <source>
        <dbReference type="ARBA" id="ARBA00022960"/>
    </source>
</evidence>
<feature type="transmembrane region" description="Helical" evidence="22">
    <location>
        <begin position="36"/>
        <end position="55"/>
    </location>
</feature>
<feature type="transmembrane region" description="Helical" evidence="22">
    <location>
        <begin position="67"/>
        <end position="87"/>
    </location>
</feature>
<protein>
    <recommendedName>
        <fullName evidence="17">Probable peptidoglycan glycosyltransferase FtsW</fullName>
        <ecNumber evidence="19">2.4.99.28</ecNumber>
    </recommendedName>
    <alternativeName>
        <fullName evidence="18">Cell division protein FtsW</fullName>
    </alternativeName>
    <alternativeName>
        <fullName evidence="15">Cell wall polymerase</fullName>
    </alternativeName>
    <alternativeName>
        <fullName evidence="14">Peptidoglycan polymerase</fullName>
    </alternativeName>
</protein>
<keyword evidence="5" id="KW-0328">Glycosyltransferase</keyword>
<comment type="catalytic activity">
    <reaction evidence="20">
        <text>[GlcNAc-(1-&gt;4)-Mur2Ac(oyl-L-Ala-gamma-D-Glu-L-Lys-D-Ala-D-Ala)](n)-di-trans,octa-cis-undecaprenyl diphosphate + beta-D-GlcNAc-(1-&gt;4)-Mur2Ac(oyl-L-Ala-gamma-D-Glu-L-Lys-D-Ala-D-Ala)-di-trans,octa-cis-undecaprenyl diphosphate = [GlcNAc-(1-&gt;4)-Mur2Ac(oyl-L-Ala-gamma-D-Glu-L-Lys-D-Ala-D-Ala)](n+1)-di-trans,octa-cis-undecaprenyl diphosphate + di-trans,octa-cis-undecaprenyl diphosphate + H(+)</text>
        <dbReference type="Rhea" id="RHEA:23708"/>
        <dbReference type="Rhea" id="RHEA-COMP:9602"/>
        <dbReference type="Rhea" id="RHEA-COMP:9603"/>
        <dbReference type="ChEBI" id="CHEBI:15378"/>
        <dbReference type="ChEBI" id="CHEBI:58405"/>
        <dbReference type="ChEBI" id="CHEBI:60033"/>
        <dbReference type="ChEBI" id="CHEBI:78435"/>
        <dbReference type="EC" id="2.4.99.28"/>
    </reaction>
</comment>
<dbReference type="GO" id="GO:0005886">
    <property type="term" value="C:plasma membrane"/>
    <property type="evidence" value="ECO:0007669"/>
    <property type="project" value="UniProtKB-SubCell"/>
</dbReference>
<organism evidence="23 24">
    <name type="scientific">Candidatus Intestinimonas merdavium</name>
    <dbReference type="NCBI Taxonomy" id="2838622"/>
    <lineage>
        <taxon>Bacteria</taxon>
        <taxon>Bacillati</taxon>
        <taxon>Bacillota</taxon>
        <taxon>Clostridia</taxon>
        <taxon>Eubacteriales</taxon>
        <taxon>Intestinimonas</taxon>
    </lineage>
</organism>
<dbReference type="GO" id="GO:0008360">
    <property type="term" value="P:regulation of cell shape"/>
    <property type="evidence" value="ECO:0007669"/>
    <property type="project" value="UniProtKB-KW"/>
</dbReference>
<evidence type="ECO:0000256" key="20">
    <source>
        <dbReference type="ARBA" id="ARBA00049902"/>
    </source>
</evidence>
<evidence type="ECO:0000256" key="7">
    <source>
        <dbReference type="ARBA" id="ARBA00022692"/>
    </source>
</evidence>
<evidence type="ECO:0000256" key="3">
    <source>
        <dbReference type="ARBA" id="ARBA00022475"/>
    </source>
</evidence>
<dbReference type="Pfam" id="PF01098">
    <property type="entry name" value="FTSW_RODA_SPOVE"/>
    <property type="match status" value="1"/>
</dbReference>
<gene>
    <name evidence="23" type="primary">ftsW</name>
    <name evidence="23" type="ORF">H9826_08285</name>
</gene>
<keyword evidence="11 22" id="KW-0472">Membrane</keyword>
<dbReference type="PANTHER" id="PTHR30474">
    <property type="entry name" value="CELL CYCLE PROTEIN"/>
    <property type="match status" value="1"/>
</dbReference>
<feature type="transmembrane region" description="Helical" evidence="22">
    <location>
        <begin position="319"/>
        <end position="340"/>
    </location>
</feature>
<name>A0A9D1Z526_9FIRM</name>
<reference evidence="23" key="2">
    <citation type="submission" date="2021-04" db="EMBL/GenBank/DDBJ databases">
        <authorList>
            <person name="Gilroy R."/>
        </authorList>
    </citation>
    <scope>NUCLEOTIDE SEQUENCE</scope>
    <source>
        <strain evidence="23">CHK33-7979</strain>
    </source>
</reference>
<evidence type="ECO:0000256" key="15">
    <source>
        <dbReference type="ARBA" id="ARBA00033270"/>
    </source>
</evidence>
<keyword evidence="7 22" id="KW-0812">Transmembrane</keyword>
<evidence type="ECO:0000256" key="1">
    <source>
        <dbReference type="ARBA" id="ARBA00004651"/>
    </source>
</evidence>
<keyword evidence="10 22" id="KW-1133">Transmembrane helix</keyword>
<keyword evidence="12" id="KW-0131">Cell cycle</keyword>
<keyword evidence="3" id="KW-1003">Cell membrane</keyword>
<evidence type="ECO:0000313" key="24">
    <source>
        <dbReference type="Proteomes" id="UP000886824"/>
    </source>
</evidence>
<dbReference type="EMBL" id="DXCX01000085">
    <property type="protein sequence ID" value="HIY73952.1"/>
    <property type="molecule type" value="Genomic_DNA"/>
</dbReference>
<keyword evidence="13" id="KW-0961">Cell wall biogenesis/degradation</keyword>
<keyword evidence="9" id="KW-0573">Peptidoglycan synthesis</keyword>
<keyword evidence="8" id="KW-0133">Cell shape</keyword>
<reference evidence="23" key="1">
    <citation type="journal article" date="2021" name="PeerJ">
        <title>Extensive microbial diversity within the chicken gut microbiome revealed by metagenomics and culture.</title>
        <authorList>
            <person name="Gilroy R."/>
            <person name="Ravi A."/>
            <person name="Getino M."/>
            <person name="Pursley I."/>
            <person name="Horton D.L."/>
            <person name="Alikhan N.F."/>
            <person name="Baker D."/>
            <person name="Gharbi K."/>
            <person name="Hall N."/>
            <person name="Watson M."/>
            <person name="Adriaenssens E.M."/>
            <person name="Foster-Nyarko E."/>
            <person name="Jarju S."/>
            <person name="Secka A."/>
            <person name="Antonio M."/>
            <person name="Oren A."/>
            <person name="Chaudhuri R.R."/>
            <person name="La Ragione R."/>
            <person name="Hildebrand F."/>
            <person name="Pallen M.J."/>
        </authorList>
    </citation>
    <scope>NUCLEOTIDE SEQUENCE</scope>
    <source>
        <strain evidence="23">CHK33-7979</strain>
    </source>
</reference>
<comment type="pathway">
    <text evidence="2">Cell wall biogenesis; peptidoglycan biosynthesis.</text>
</comment>
<dbReference type="GO" id="GO:0015648">
    <property type="term" value="F:lipid-linked peptidoglycan transporter activity"/>
    <property type="evidence" value="ECO:0007669"/>
    <property type="project" value="TreeGrafter"/>
</dbReference>
<evidence type="ECO:0000256" key="19">
    <source>
        <dbReference type="ARBA" id="ARBA00044770"/>
    </source>
</evidence>
<dbReference type="NCBIfam" id="TIGR02614">
    <property type="entry name" value="ftsW"/>
    <property type="match status" value="1"/>
</dbReference>
<evidence type="ECO:0000256" key="4">
    <source>
        <dbReference type="ARBA" id="ARBA00022618"/>
    </source>
</evidence>
<accession>A0A9D1Z526</accession>